<evidence type="ECO:0000313" key="2">
    <source>
        <dbReference type="Proteomes" id="UP000828390"/>
    </source>
</evidence>
<organism evidence="1 2">
    <name type="scientific">Dreissena polymorpha</name>
    <name type="common">Zebra mussel</name>
    <name type="synonym">Mytilus polymorpha</name>
    <dbReference type="NCBI Taxonomy" id="45954"/>
    <lineage>
        <taxon>Eukaryota</taxon>
        <taxon>Metazoa</taxon>
        <taxon>Spiralia</taxon>
        <taxon>Lophotrochozoa</taxon>
        <taxon>Mollusca</taxon>
        <taxon>Bivalvia</taxon>
        <taxon>Autobranchia</taxon>
        <taxon>Heteroconchia</taxon>
        <taxon>Euheterodonta</taxon>
        <taxon>Imparidentia</taxon>
        <taxon>Neoheterodontei</taxon>
        <taxon>Myida</taxon>
        <taxon>Dreissenoidea</taxon>
        <taxon>Dreissenidae</taxon>
        <taxon>Dreissena</taxon>
    </lineage>
</organism>
<gene>
    <name evidence="1" type="ORF">DPMN_088651</name>
</gene>
<dbReference type="AlphaFoldDB" id="A0A9D4KUH0"/>
<comment type="caution">
    <text evidence="1">The sequence shown here is derived from an EMBL/GenBank/DDBJ whole genome shotgun (WGS) entry which is preliminary data.</text>
</comment>
<dbReference type="EMBL" id="JAIWYP010000003">
    <property type="protein sequence ID" value="KAH3846350.1"/>
    <property type="molecule type" value="Genomic_DNA"/>
</dbReference>
<reference evidence="1" key="2">
    <citation type="submission" date="2020-11" db="EMBL/GenBank/DDBJ databases">
        <authorList>
            <person name="McCartney M.A."/>
            <person name="Auch B."/>
            <person name="Kono T."/>
            <person name="Mallez S."/>
            <person name="Becker A."/>
            <person name="Gohl D.M."/>
            <person name="Silverstein K.A.T."/>
            <person name="Koren S."/>
            <person name="Bechman K.B."/>
            <person name="Herman A."/>
            <person name="Abrahante J.E."/>
            <person name="Garbe J."/>
        </authorList>
    </citation>
    <scope>NUCLEOTIDE SEQUENCE</scope>
    <source>
        <strain evidence="1">Duluth1</strain>
        <tissue evidence="1">Whole animal</tissue>
    </source>
</reference>
<proteinExistence type="predicted"/>
<evidence type="ECO:0000313" key="1">
    <source>
        <dbReference type="EMBL" id="KAH3846350.1"/>
    </source>
</evidence>
<protein>
    <submittedName>
        <fullName evidence="1">Uncharacterized protein</fullName>
    </submittedName>
</protein>
<keyword evidence="2" id="KW-1185">Reference proteome</keyword>
<sequence length="56" mass="6227">MGQPAPVVWMPKPAGIPGCPQGLEYLTQIDQILVKQKIDLLESKSLHHRTDLALNH</sequence>
<dbReference type="Proteomes" id="UP000828390">
    <property type="component" value="Unassembled WGS sequence"/>
</dbReference>
<reference evidence="1" key="1">
    <citation type="journal article" date="2019" name="bioRxiv">
        <title>The Genome of the Zebra Mussel, Dreissena polymorpha: A Resource for Invasive Species Research.</title>
        <authorList>
            <person name="McCartney M.A."/>
            <person name="Auch B."/>
            <person name="Kono T."/>
            <person name="Mallez S."/>
            <person name="Zhang Y."/>
            <person name="Obille A."/>
            <person name="Becker A."/>
            <person name="Abrahante J.E."/>
            <person name="Garbe J."/>
            <person name="Badalamenti J.P."/>
            <person name="Herman A."/>
            <person name="Mangelson H."/>
            <person name="Liachko I."/>
            <person name="Sullivan S."/>
            <person name="Sone E.D."/>
            <person name="Koren S."/>
            <person name="Silverstein K.A.T."/>
            <person name="Beckman K.B."/>
            <person name="Gohl D.M."/>
        </authorList>
    </citation>
    <scope>NUCLEOTIDE SEQUENCE</scope>
    <source>
        <strain evidence="1">Duluth1</strain>
        <tissue evidence="1">Whole animal</tissue>
    </source>
</reference>
<accession>A0A9D4KUH0</accession>
<name>A0A9D4KUH0_DREPO</name>